<dbReference type="SUPFAM" id="SSF55874">
    <property type="entry name" value="ATPase domain of HSP90 chaperone/DNA topoisomerase II/histidine kinase"/>
    <property type="match status" value="1"/>
</dbReference>
<dbReference type="GO" id="GO:0005886">
    <property type="term" value="C:plasma membrane"/>
    <property type="evidence" value="ECO:0007669"/>
    <property type="project" value="UniProtKB-SubCell"/>
</dbReference>
<dbReference type="GO" id="GO:0000155">
    <property type="term" value="F:phosphorelay sensor kinase activity"/>
    <property type="evidence" value="ECO:0007669"/>
    <property type="project" value="InterPro"/>
</dbReference>
<organism evidence="9 10">
    <name type="scientific">Niallia circulans</name>
    <name type="common">Bacillus circulans</name>
    <dbReference type="NCBI Taxonomy" id="1397"/>
    <lineage>
        <taxon>Bacteria</taxon>
        <taxon>Bacillati</taxon>
        <taxon>Bacillota</taxon>
        <taxon>Bacilli</taxon>
        <taxon>Bacillales</taxon>
        <taxon>Bacillaceae</taxon>
        <taxon>Niallia</taxon>
    </lineage>
</organism>
<keyword evidence="2" id="KW-1003">Cell membrane</keyword>
<keyword evidence="4" id="KW-0808">Transferase</keyword>
<protein>
    <recommendedName>
        <fullName evidence="8">HAMP domain-containing protein</fullName>
    </recommendedName>
</protein>
<feature type="domain" description="HAMP" evidence="8">
    <location>
        <begin position="332"/>
        <end position="391"/>
    </location>
</feature>
<dbReference type="Gene3D" id="6.10.340.10">
    <property type="match status" value="1"/>
</dbReference>
<dbReference type="Gene3D" id="3.30.565.10">
    <property type="entry name" value="Histidine kinase-like ATPase, C-terminal domain"/>
    <property type="match status" value="1"/>
</dbReference>
<keyword evidence="5" id="KW-0418">Kinase</keyword>
<dbReference type="PANTHER" id="PTHR34220">
    <property type="entry name" value="SENSOR HISTIDINE KINASE YPDA"/>
    <property type="match status" value="1"/>
</dbReference>
<dbReference type="PANTHER" id="PTHR34220:SF7">
    <property type="entry name" value="SENSOR HISTIDINE KINASE YPDA"/>
    <property type="match status" value="1"/>
</dbReference>
<feature type="transmembrane region" description="Helical" evidence="7">
    <location>
        <begin position="29"/>
        <end position="51"/>
    </location>
</feature>
<dbReference type="PROSITE" id="PS50885">
    <property type="entry name" value="HAMP"/>
    <property type="match status" value="1"/>
</dbReference>
<dbReference type="CDD" id="cd06225">
    <property type="entry name" value="HAMP"/>
    <property type="match status" value="1"/>
</dbReference>
<evidence type="ECO:0000256" key="5">
    <source>
        <dbReference type="ARBA" id="ARBA00022777"/>
    </source>
</evidence>
<evidence type="ECO:0000256" key="6">
    <source>
        <dbReference type="ARBA" id="ARBA00023136"/>
    </source>
</evidence>
<accession>A0AA91Z037</accession>
<proteinExistence type="predicted"/>
<dbReference type="Pfam" id="PF02518">
    <property type="entry name" value="HATPase_c"/>
    <property type="match status" value="1"/>
</dbReference>
<evidence type="ECO:0000313" key="9">
    <source>
        <dbReference type="EMBL" id="PAD81965.1"/>
    </source>
</evidence>
<dbReference type="AlphaFoldDB" id="A0AA91Z037"/>
<comment type="caution">
    <text evidence="9">The sequence shown here is derived from an EMBL/GenBank/DDBJ whole genome shotgun (WGS) entry which is preliminary data.</text>
</comment>
<evidence type="ECO:0000256" key="2">
    <source>
        <dbReference type="ARBA" id="ARBA00022475"/>
    </source>
</evidence>
<dbReference type="Proteomes" id="UP000216961">
    <property type="component" value="Unassembled WGS sequence"/>
</dbReference>
<evidence type="ECO:0000256" key="1">
    <source>
        <dbReference type="ARBA" id="ARBA00004651"/>
    </source>
</evidence>
<name>A0AA91Z037_NIACI</name>
<gene>
    <name evidence="9" type="ORF">CHH57_17370</name>
</gene>
<evidence type="ECO:0000256" key="3">
    <source>
        <dbReference type="ARBA" id="ARBA00022553"/>
    </source>
</evidence>
<dbReference type="InterPro" id="IPR003660">
    <property type="entry name" value="HAMP_dom"/>
</dbReference>
<dbReference type="InterPro" id="IPR003594">
    <property type="entry name" value="HATPase_dom"/>
</dbReference>
<reference evidence="9 10" key="1">
    <citation type="submission" date="2017-07" db="EMBL/GenBank/DDBJ databases">
        <title>Isolation and whole genome analysis of endospore-forming bacteria from heroin.</title>
        <authorList>
            <person name="Kalinowski J."/>
            <person name="Ahrens B."/>
            <person name="Al-Dilaimi A."/>
            <person name="Winkler A."/>
            <person name="Wibberg D."/>
            <person name="Schleenbecker U."/>
            <person name="Ruckert C."/>
            <person name="Wolfel R."/>
            <person name="Grass G."/>
        </authorList>
    </citation>
    <scope>NUCLEOTIDE SEQUENCE [LARGE SCALE GENOMIC DNA]</scope>
    <source>
        <strain evidence="9 10">7521-2</strain>
    </source>
</reference>
<dbReference type="InterPro" id="IPR036890">
    <property type="entry name" value="HATPase_C_sf"/>
</dbReference>
<dbReference type="Pfam" id="PF06580">
    <property type="entry name" value="His_kinase"/>
    <property type="match status" value="1"/>
</dbReference>
<evidence type="ECO:0000256" key="4">
    <source>
        <dbReference type="ARBA" id="ARBA00022679"/>
    </source>
</evidence>
<keyword evidence="3" id="KW-0597">Phosphoprotein</keyword>
<dbReference type="InterPro" id="IPR022324">
    <property type="entry name" value="Bacilysin_exporter_BacE_put"/>
</dbReference>
<feature type="transmembrane region" description="Helical" evidence="7">
    <location>
        <begin position="306"/>
        <end position="330"/>
    </location>
</feature>
<sequence length="617" mass="71899">MEGEKYCMRLYFYLKKLFQRYFTSFQKKILWSFLLTSIIPLISLSVLSYFLSYNIAKNKIFDSISYSSNQLNVILSNRFEQMKNASSLIQNYLYPLVIQPPQKLSDQLESYSTVRNNIIYLKEAYLLDNITIYINPQFLFSDEGITFFPTSELHKRGINEQQLSINTNKLEWILSENINEPFVVNQSYQKKRYLTCFITYQKKDTKTIDYAIFLDLDAQEVNQLLDESSTDSSINSYLIDQNGIILAHNNSKLIGQQMKKKIFNKIATNEEPFKIKNNQYIFKRNEITGWYIVTEVPTSYIVKNTIVLISILISAVILVIIISIVSSLFISKELSKKIRTIAKTIKSISLDNNNLISVKLPIDKEKEFKDEFDSLAITFNNMTESINTNFNAILNFKIQEEKMKYQLEQSKINPHFLYNMLDSIKTCQTLGRIDDANKMISQLAHFYRMILKKGDELILIKDELEIAQVYLQLEKLNKSMEFHWKIENEEGIENFLIPKFVLQPILENCIHHGINNVNTPLFIQISITYKNDAIQFTIQDNGRGITDEKIETLCQVLNNNAFRTNHFGLSNVNYRLSLYSSEKPTIQISRLHPQGTLVSFTIHQMISEELFFEELGG</sequence>
<keyword evidence="7" id="KW-0812">Transmembrane</keyword>
<keyword evidence="7" id="KW-1133">Transmembrane helix</keyword>
<dbReference type="Gene3D" id="3.30.450.20">
    <property type="entry name" value="PAS domain"/>
    <property type="match status" value="1"/>
</dbReference>
<dbReference type="InterPro" id="IPR050640">
    <property type="entry name" value="Bact_2-comp_sensor_kinase"/>
</dbReference>
<dbReference type="EMBL" id="NPBQ01000104">
    <property type="protein sequence ID" value="PAD81965.1"/>
    <property type="molecule type" value="Genomic_DNA"/>
</dbReference>
<evidence type="ECO:0000259" key="8">
    <source>
        <dbReference type="PROSITE" id="PS50885"/>
    </source>
</evidence>
<dbReference type="PRINTS" id="PR01988">
    <property type="entry name" value="EXPORTERBACE"/>
</dbReference>
<evidence type="ECO:0000313" key="10">
    <source>
        <dbReference type="Proteomes" id="UP000216961"/>
    </source>
</evidence>
<dbReference type="InterPro" id="IPR010559">
    <property type="entry name" value="Sig_transdc_His_kin_internal"/>
</dbReference>
<comment type="subcellular location">
    <subcellularLocation>
        <location evidence="1">Cell membrane</location>
        <topology evidence="1">Multi-pass membrane protein</topology>
    </subcellularLocation>
</comment>
<evidence type="ECO:0000256" key="7">
    <source>
        <dbReference type="SAM" id="Phobius"/>
    </source>
</evidence>
<keyword evidence="6 7" id="KW-0472">Membrane</keyword>